<dbReference type="EMBL" id="QJSU01000005">
    <property type="protein sequence ID" value="PYE38862.1"/>
    <property type="molecule type" value="Genomic_DNA"/>
</dbReference>
<dbReference type="Proteomes" id="UP000247746">
    <property type="component" value="Unassembled WGS sequence"/>
</dbReference>
<organism evidence="1 2">
    <name type="scientific">Psychrobacter fozii</name>
    <dbReference type="NCBI Taxonomy" id="198480"/>
    <lineage>
        <taxon>Bacteria</taxon>
        <taxon>Pseudomonadati</taxon>
        <taxon>Pseudomonadota</taxon>
        <taxon>Gammaproteobacteria</taxon>
        <taxon>Moraxellales</taxon>
        <taxon>Moraxellaceae</taxon>
        <taxon>Psychrobacter</taxon>
    </lineage>
</organism>
<reference evidence="1 2" key="1">
    <citation type="submission" date="2018-06" db="EMBL/GenBank/DDBJ databases">
        <title>Genomic Encyclopedia of Type Strains, Phase III (KMG-III): the genomes of soil and plant-associated and newly described type strains.</title>
        <authorList>
            <person name="Whitman W."/>
        </authorList>
    </citation>
    <scope>NUCLEOTIDE SEQUENCE [LARGE SCALE GENOMIC DNA]</scope>
    <source>
        <strain evidence="1 2">CECT 5889</strain>
    </source>
</reference>
<sequence>MALYADGSGQYQSEYDALWQSLVPKSGHAATLQGELVRLIGRLASEYYRNGNMNWSDGFNNMAKCLETELSNHFDEPSDQQAIQVYLYQIIKNGETGICYYLDGEDIYDKITDYVVTFCRQNKSAVLNHCLETYHYSY</sequence>
<dbReference type="RefSeq" id="WP_110923120.1">
    <property type="nucleotide sequence ID" value="NZ_QJSU01000005.1"/>
</dbReference>
<dbReference type="OrthoDB" id="9812708at2"/>
<protein>
    <submittedName>
        <fullName evidence="1">Uncharacterized protein</fullName>
    </submittedName>
</protein>
<evidence type="ECO:0000313" key="1">
    <source>
        <dbReference type="EMBL" id="PYE38862.1"/>
    </source>
</evidence>
<keyword evidence="2" id="KW-1185">Reference proteome</keyword>
<dbReference type="AlphaFoldDB" id="A0A2V4UYK2"/>
<accession>A0A2V4UYK2</accession>
<evidence type="ECO:0000313" key="2">
    <source>
        <dbReference type="Proteomes" id="UP000247746"/>
    </source>
</evidence>
<comment type="caution">
    <text evidence="1">The sequence shown here is derived from an EMBL/GenBank/DDBJ whole genome shotgun (WGS) entry which is preliminary data.</text>
</comment>
<name>A0A2V4UYK2_9GAMM</name>
<gene>
    <name evidence="1" type="ORF">DFP82_10515</name>
</gene>
<proteinExistence type="predicted"/>